<feature type="transmembrane region" description="Helical" evidence="10">
    <location>
        <begin position="300"/>
        <end position="321"/>
    </location>
</feature>
<feature type="compositionally biased region" description="Basic residues" evidence="9">
    <location>
        <begin position="372"/>
        <end position="383"/>
    </location>
</feature>
<evidence type="ECO:0000256" key="9">
    <source>
        <dbReference type="SAM" id="MobiDB-lite"/>
    </source>
</evidence>
<dbReference type="SMART" id="SM00724">
    <property type="entry name" value="TLC"/>
    <property type="match status" value="1"/>
</dbReference>
<dbReference type="PANTHER" id="PTHR12371">
    <property type="entry name" value="TRANSLOCATION ASSOCIATED MEMBRANE PROTEIN"/>
    <property type="match status" value="1"/>
</dbReference>
<feature type="transmembrane region" description="Helical" evidence="10">
    <location>
        <begin position="166"/>
        <end position="188"/>
    </location>
</feature>
<feature type="region of interest" description="Disordered" evidence="9">
    <location>
        <begin position="343"/>
        <end position="383"/>
    </location>
</feature>
<evidence type="ECO:0000256" key="2">
    <source>
        <dbReference type="ARBA" id="ARBA00005999"/>
    </source>
</evidence>
<keyword evidence="7 8" id="KW-0472">Membrane</keyword>
<gene>
    <name evidence="13" type="primary">LOC105363213</name>
</gene>
<dbReference type="CTD" id="31042"/>
<evidence type="ECO:0000256" key="10">
    <source>
        <dbReference type="SAM" id="Phobius"/>
    </source>
</evidence>
<sequence length="383" mass="43855">MVAIKGRKSSNKNPPMLSHEFVIQNHADIVSCVAMVFVLGLMVQVTSPWAYTFIAIHHNVSSLISIDGTLPPQPTKYTTGWKDPCAIFFYFLITIIMHAVIQEYIFDKISKRLRLSKSKLSKFNESSQLVVFYALSVIWGMDIVIREHFVFNVPALWMDYPAPMSFSLKLFFIGQLAYWFHCYPELYFQRAKKEEIPNRVFQATVGVIYTLGAYILNYQHVGIILLILHHVGEGLLHSARLIHFVDQKEKASKASFYVANSMFVIARILTVLISALVFVYGLNQIDSTLNCAEGNFNIPAVRYSALAAVLVLQFYMLYVFLQYQKKRARENEVFVVSKVKVLKQKQKKKETSKKSGGSEDDEQHDADQNIRKNLRSRSSTKVK</sequence>
<evidence type="ECO:0000256" key="1">
    <source>
        <dbReference type="ARBA" id="ARBA00004141"/>
    </source>
</evidence>
<dbReference type="KEGG" id="csol:105363213"/>
<dbReference type="GO" id="GO:0006616">
    <property type="term" value="P:SRP-dependent cotranslational protein targeting to membrane, translocation"/>
    <property type="evidence" value="ECO:0007669"/>
    <property type="project" value="InterPro"/>
</dbReference>
<evidence type="ECO:0000259" key="11">
    <source>
        <dbReference type="PROSITE" id="PS50922"/>
    </source>
</evidence>
<reference evidence="13" key="1">
    <citation type="submission" date="2025-08" db="UniProtKB">
        <authorList>
            <consortium name="RefSeq"/>
        </authorList>
    </citation>
    <scope>IDENTIFICATION</scope>
</reference>
<dbReference type="GeneID" id="105363213"/>
<feature type="transmembrane region" description="Helical" evidence="10">
    <location>
        <begin position="127"/>
        <end position="146"/>
    </location>
</feature>
<dbReference type="InterPro" id="IPR016447">
    <property type="entry name" value="Translocation_assoc_membrane"/>
</dbReference>
<accession>A0AAJ6YJD0</accession>
<evidence type="ECO:0000256" key="6">
    <source>
        <dbReference type="ARBA" id="ARBA00022989"/>
    </source>
</evidence>
<feature type="transmembrane region" description="Helical" evidence="10">
    <location>
        <begin position="87"/>
        <end position="106"/>
    </location>
</feature>
<organism evidence="12 13">
    <name type="scientific">Ceratosolen solmsi marchali</name>
    <dbReference type="NCBI Taxonomy" id="326594"/>
    <lineage>
        <taxon>Eukaryota</taxon>
        <taxon>Metazoa</taxon>
        <taxon>Ecdysozoa</taxon>
        <taxon>Arthropoda</taxon>
        <taxon>Hexapoda</taxon>
        <taxon>Insecta</taxon>
        <taxon>Pterygota</taxon>
        <taxon>Neoptera</taxon>
        <taxon>Endopterygota</taxon>
        <taxon>Hymenoptera</taxon>
        <taxon>Apocrita</taxon>
        <taxon>Proctotrupomorpha</taxon>
        <taxon>Chalcidoidea</taxon>
        <taxon>Agaonidae</taxon>
        <taxon>Agaoninae</taxon>
        <taxon>Ceratosolen</taxon>
    </lineage>
</organism>
<keyword evidence="12" id="KW-1185">Reference proteome</keyword>
<dbReference type="PROSITE" id="PS50922">
    <property type="entry name" value="TLC"/>
    <property type="match status" value="1"/>
</dbReference>
<keyword evidence="4 8" id="KW-0812">Transmembrane</keyword>
<evidence type="ECO:0000256" key="3">
    <source>
        <dbReference type="ARBA" id="ARBA00022448"/>
    </source>
</evidence>
<evidence type="ECO:0000256" key="8">
    <source>
        <dbReference type="PROSITE-ProRule" id="PRU00205"/>
    </source>
</evidence>
<dbReference type="GO" id="GO:0045048">
    <property type="term" value="P:protein insertion into ER membrane"/>
    <property type="evidence" value="ECO:0007669"/>
    <property type="project" value="TreeGrafter"/>
</dbReference>
<evidence type="ECO:0000256" key="7">
    <source>
        <dbReference type="ARBA" id="ARBA00023136"/>
    </source>
</evidence>
<keyword evidence="6 10" id="KW-1133">Transmembrane helix</keyword>
<evidence type="ECO:0000256" key="5">
    <source>
        <dbReference type="ARBA" id="ARBA00022927"/>
    </source>
</evidence>
<evidence type="ECO:0000256" key="4">
    <source>
        <dbReference type="ARBA" id="ARBA00022692"/>
    </source>
</evidence>
<dbReference type="RefSeq" id="XP_011499145.1">
    <property type="nucleotide sequence ID" value="XM_011500843.1"/>
</dbReference>
<evidence type="ECO:0000313" key="13">
    <source>
        <dbReference type="RefSeq" id="XP_011499145.1"/>
    </source>
</evidence>
<comment type="subcellular location">
    <subcellularLocation>
        <location evidence="1">Membrane</location>
        <topology evidence="1">Multi-pass membrane protein</topology>
    </subcellularLocation>
</comment>
<feature type="transmembrane region" description="Helical" evidence="10">
    <location>
        <begin position="21"/>
        <end position="43"/>
    </location>
</feature>
<dbReference type="AlphaFoldDB" id="A0AAJ6YJD0"/>
<dbReference type="Pfam" id="PF03798">
    <property type="entry name" value="TRAM_LAG1_CLN8"/>
    <property type="match status" value="1"/>
</dbReference>
<proteinExistence type="inferred from homology"/>
<dbReference type="InterPro" id="IPR006634">
    <property type="entry name" value="TLC-dom"/>
</dbReference>
<dbReference type="GO" id="GO:0005789">
    <property type="term" value="C:endoplasmic reticulum membrane"/>
    <property type="evidence" value="ECO:0007669"/>
    <property type="project" value="TreeGrafter"/>
</dbReference>
<feature type="domain" description="TLC" evidence="11">
    <location>
        <begin position="121"/>
        <end position="331"/>
    </location>
</feature>
<keyword evidence="3" id="KW-0813">Transport</keyword>
<keyword evidence="5" id="KW-0653">Protein transport</keyword>
<name>A0AAJ6YJD0_9HYME</name>
<evidence type="ECO:0000313" key="12">
    <source>
        <dbReference type="Proteomes" id="UP000695007"/>
    </source>
</evidence>
<feature type="transmembrane region" description="Helical" evidence="10">
    <location>
        <begin position="254"/>
        <end position="280"/>
    </location>
</feature>
<comment type="similarity">
    <text evidence="2">Belongs to the TRAM family.</text>
</comment>
<dbReference type="PIRSF" id="PIRSF005449">
    <property type="entry name" value="Translocation_assoc_membrane"/>
    <property type="match status" value="1"/>
</dbReference>
<dbReference type="PANTHER" id="PTHR12371:SF11">
    <property type="entry name" value="TRANSLOCATING CHAIN-ASSOCIATED MEMBRANE PROTEIN"/>
    <property type="match status" value="1"/>
</dbReference>
<dbReference type="Proteomes" id="UP000695007">
    <property type="component" value="Unplaced"/>
</dbReference>
<protein>
    <submittedName>
        <fullName evidence="13">Translocating chain-associated membrane protein 1-like 1</fullName>
    </submittedName>
</protein>